<dbReference type="GO" id="GO:0000139">
    <property type="term" value="C:Golgi membrane"/>
    <property type="evidence" value="ECO:0007669"/>
    <property type="project" value="UniProtKB-SubCell"/>
</dbReference>
<evidence type="ECO:0000256" key="5">
    <source>
        <dbReference type="ARBA" id="ARBA00022692"/>
    </source>
</evidence>
<evidence type="ECO:0000256" key="8">
    <source>
        <dbReference type="ARBA" id="ARBA00023034"/>
    </source>
</evidence>
<evidence type="ECO:0000313" key="12">
    <source>
        <dbReference type="EnsemblMetazoa" id="G15063.2:cds"/>
    </source>
</evidence>
<keyword evidence="7 11" id="KW-1133">Transmembrane helix</keyword>
<keyword evidence="3 11" id="KW-0328">Glycosyltransferase</keyword>
<dbReference type="AlphaFoldDB" id="A0A8W8IMS3"/>
<accession>A0A8W8IMS3</accession>
<comment type="subcellular location">
    <subcellularLocation>
        <location evidence="1 11">Golgi apparatus membrane</location>
        <topology evidence="1 11">Single-pass type II membrane protein</topology>
    </subcellularLocation>
</comment>
<dbReference type="PANTHER" id="PTHR11214:SF314">
    <property type="entry name" value="HEXOSYLTRANSFERASE"/>
    <property type="match status" value="1"/>
</dbReference>
<name>A0A8W8IMS3_MAGGI</name>
<dbReference type="FunFam" id="3.90.550.50:FF:000001">
    <property type="entry name" value="Hexosyltransferase"/>
    <property type="match status" value="1"/>
</dbReference>
<evidence type="ECO:0000256" key="6">
    <source>
        <dbReference type="ARBA" id="ARBA00022968"/>
    </source>
</evidence>
<keyword evidence="6 11" id="KW-0735">Signal-anchor</keyword>
<dbReference type="EnsemblMetazoa" id="G15063.2">
    <property type="protein sequence ID" value="G15063.2:cds"/>
    <property type="gene ID" value="G15063"/>
</dbReference>
<keyword evidence="10" id="KW-0325">Glycoprotein</keyword>
<organism evidence="12 13">
    <name type="scientific">Magallana gigas</name>
    <name type="common">Pacific oyster</name>
    <name type="synonym">Crassostrea gigas</name>
    <dbReference type="NCBI Taxonomy" id="29159"/>
    <lineage>
        <taxon>Eukaryota</taxon>
        <taxon>Metazoa</taxon>
        <taxon>Spiralia</taxon>
        <taxon>Lophotrochozoa</taxon>
        <taxon>Mollusca</taxon>
        <taxon>Bivalvia</taxon>
        <taxon>Autobranchia</taxon>
        <taxon>Pteriomorphia</taxon>
        <taxon>Ostreida</taxon>
        <taxon>Ostreoidea</taxon>
        <taxon>Ostreidae</taxon>
        <taxon>Magallana</taxon>
    </lineage>
</organism>
<dbReference type="Pfam" id="PF01762">
    <property type="entry name" value="Galactosyl_T"/>
    <property type="match status" value="1"/>
</dbReference>
<feature type="transmembrane region" description="Helical" evidence="11">
    <location>
        <begin position="7"/>
        <end position="26"/>
    </location>
</feature>
<dbReference type="Gene3D" id="3.90.550.50">
    <property type="match status" value="1"/>
</dbReference>
<evidence type="ECO:0000256" key="2">
    <source>
        <dbReference type="ARBA" id="ARBA00008661"/>
    </source>
</evidence>
<dbReference type="PANTHER" id="PTHR11214">
    <property type="entry name" value="BETA-1,3-N-ACETYLGLUCOSAMINYLTRANSFERASE"/>
    <property type="match status" value="1"/>
</dbReference>
<dbReference type="EnsemblMetazoa" id="G15063.1">
    <property type="protein sequence ID" value="G15063.1:cds"/>
    <property type="gene ID" value="G15063"/>
</dbReference>
<evidence type="ECO:0000256" key="1">
    <source>
        <dbReference type="ARBA" id="ARBA00004323"/>
    </source>
</evidence>
<keyword evidence="9 11" id="KW-0472">Membrane</keyword>
<evidence type="ECO:0000256" key="4">
    <source>
        <dbReference type="ARBA" id="ARBA00022679"/>
    </source>
</evidence>
<dbReference type="Proteomes" id="UP000005408">
    <property type="component" value="Unassembled WGS sequence"/>
</dbReference>
<evidence type="ECO:0000313" key="13">
    <source>
        <dbReference type="Proteomes" id="UP000005408"/>
    </source>
</evidence>
<dbReference type="EC" id="2.4.1.-" evidence="11"/>
<sequence>MMMRRECCLCLLLTNALVFIILYMYIQPGTNLPAFHEDSTNFYFKMKKIQNGVDGSEKTENYPGRCEDDLELLILVPSSLWNFRHREAIRKTWGNKDSSDAETRLLFFTGTSLSNETFQQMFKDEQGQFQDIVKVNITESYDNLTKKSIALLKWAHLNCPGVRYVLKSDDDMFINIQNLVNVLRKTKPKNAILGVKNSHSVPFRDKGSKWYVSREQYPKDKYPIYISGTAYVITGDIITSLYNSTLYVPSLFIEDVYLNGICRERIGAEAIHLSGFDPARNRGKINGRFFEKRITGHHFSPRDIILMWDELQTVLKSPRSVNNN</sequence>
<dbReference type="EnsemblMetazoa" id="G15063.4">
    <property type="protein sequence ID" value="G15063.4:cds"/>
    <property type="gene ID" value="G15063"/>
</dbReference>
<keyword evidence="5 11" id="KW-0812">Transmembrane</keyword>
<evidence type="ECO:0000256" key="11">
    <source>
        <dbReference type="RuleBase" id="RU363063"/>
    </source>
</evidence>
<keyword evidence="13" id="KW-1185">Reference proteome</keyword>
<evidence type="ECO:0000256" key="9">
    <source>
        <dbReference type="ARBA" id="ARBA00023136"/>
    </source>
</evidence>
<proteinExistence type="inferred from homology"/>
<dbReference type="InterPro" id="IPR002659">
    <property type="entry name" value="Glyco_trans_31"/>
</dbReference>
<protein>
    <recommendedName>
        <fullName evidence="11">Hexosyltransferase</fullName>
        <ecNumber evidence="11">2.4.1.-</ecNumber>
    </recommendedName>
</protein>
<reference evidence="12" key="1">
    <citation type="submission" date="2022-08" db="UniProtKB">
        <authorList>
            <consortium name="EnsemblMetazoa"/>
        </authorList>
    </citation>
    <scope>IDENTIFICATION</scope>
    <source>
        <strain evidence="12">05x7-T-G4-1.051#20</strain>
    </source>
</reference>
<keyword evidence="8 11" id="KW-0333">Golgi apparatus</keyword>
<evidence type="ECO:0000256" key="7">
    <source>
        <dbReference type="ARBA" id="ARBA00022989"/>
    </source>
</evidence>
<evidence type="ECO:0000256" key="10">
    <source>
        <dbReference type="ARBA" id="ARBA00023180"/>
    </source>
</evidence>
<keyword evidence="4" id="KW-0808">Transferase</keyword>
<comment type="similarity">
    <text evidence="2 11">Belongs to the glycosyltransferase 31 family.</text>
</comment>
<dbReference type="GO" id="GO:0016758">
    <property type="term" value="F:hexosyltransferase activity"/>
    <property type="evidence" value="ECO:0007669"/>
    <property type="project" value="InterPro"/>
</dbReference>
<evidence type="ECO:0000256" key="3">
    <source>
        <dbReference type="ARBA" id="ARBA00022676"/>
    </source>
</evidence>
<dbReference type="GO" id="GO:0006493">
    <property type="term" value="P:protein O-linked glycosylation"/>
    <property type="evidence" value="ECO:0007669"/>
    <property type="project" value="TreeGrafter"/>
</dbReference>